<reference evidence="8 9" key="1">
    <citation type="journal article" date="2013" name="Genome Announc.">
        <title>Genome Sequence of the Pyrene- and Fluoranthene-Degrading Bacterium Cycloclasticus sp. Strain PY97M.</title>
        <authorList>
            <person name="Cui Z."/>
            <person name="Xu G."/>
            <person name="Li Q."/>
            <person name="Gao W."/>
            <person name="Zheng L."/>
        </authorList>
    </citation>
    <scope>NUCLEOTIDE SEQUENCE [LARGE SCALE GENOMIC DNA]</scope>
    <source>
        <strain evidence="8 9">PY97M</strain>
    </source>
</reference>
<feature type="signal peptide" evidence="6">
    <location>
        <begin position="1"/>
        <end position="22"/>
    </location>
</feature>
<comment type="similarity">
    <text evidence="2">Belongs to the PpiC/parvulin rotamase family.</text>
</comment>
<dbReference type="PANTHER" id="PTHR47245">
    <property type="entry name" value="PEPTIDYLPROLYL ISOMERASE"/>
    <property type="match status" value="1"/>
</dbReference>
<dbReference type="EMBL" id="ASHL01000002">
    <property type="protein sequence ID" value="EPD13761.1"/>
    <property type="molecule type" value="Genomic_DNA"/>
</dbReference>
<evidence type="ECO:0000256" key="6">
    <source>
        <dbReference type="SAM" id="SignalP"/>
    </source>
</evidence>
<dbReference type="PROSITE" id="PS50198">
    <property type="entry name" value="PPIC_PPIASE_2"/>
    <property type="match status" value="1"/>
</dbReference>
<evidence type="ECO:0000313" key="8">
    <source>
        <dbReference type="EMBL" id="EPD13761.1"/>
    </source>
</evidence>
<keyword evidence="6" id="KW-0732">Signal</keyword>
<dbReference type="InterPro" id="IPR027304">
    <property type="entry name" value="Trigger_fact/SurA_dom_sf"/>
</dbReference>
<dbReference type="PANTHER" id="PTHR47245:SF2">
    <property type="entry name" value="PEPTIDYL-PROLYL CIS-TRANS ISOMERASE HP_0175-RELATED"/>
    <property type="match status" value="1"/>
</dbReference>
<gene>
    <name evidence="8" type="ORF">L196_04471</name>
</gene>
<evidence type="ECO:0000313" key="9">
    <source>
        <dbReference type="Proteomes" id="UP000015462"/>
    </source>
</evidence>
<comment type="catalytic activity">
    <reaction evidence="1">
        <text>[protein]-peptidylproline (omega=180) = [protein]-peptidylproline (omega=0)</text>
        <dbReference type="Rhea" id="RHEA:16237"/>
        <dbReference type="Rhea" id="RHEA-COMP:10747"/>
        <dbReference type="Rhea" id="RHEA-COMP:10748"/>
        <dbReference type="ChEBI" id="CHEBI:83833"/>
        <dbReference type="ChEBI" id="CHEBI:83834"/>
        <dbReference type="EC" id="5.2.1.8"/>
    </reaction>
</comment>
<name>A0AB33Z2T7_9GAMM</name>
<sequence>MKGKLVIIGSILLASIAPQAFANEDPTIAIVNGQELKQSTLQFYALERRQIDSKNNVPMNQLVDDIVNMQLLKEEAHKNKLDKSSDFKARMKFINLSMLSQVAMIDFLDNNPIPEERLKEEYDANINEMDVTELKASHILVSEEAQAKEVIEKLNKGTPFATLAKEYSTGPSGPKGGDLGWFAPQRMVPEFSKAVLSLKDNEYTKQAVQTQFGWHIILRTGKRDGTPPTFEQVKPSITASLEQEHIQKHINDLRKKAKIEITPQKPQ</sequence>
<dbReference type="Pfam" id="PF13616">
    <property type="entry name" value="Rotamase_3"/>
    <property type="match status" value="1"/>
</dbReference>
<dbReference type="Gene3D" id="3.10.50.40">
    <property type="match status" value="1"/>
</dbReference>
<dbReference type="GO" id="GO:0003755">
    <property type="term" value="F:peptidyl-prolyl cis-trans isomerase activity"/>
    <property type="evidence" value="ECO:0007669"/>
    <property type="project" value="UniProtKB-KW"/>
</dbReference>
<accession>A0AB33Z2T7</accession>
<dbReference type="EC" id="5.2.1.8" evidence="3"/>
<feature type="domain" description="PpiC" evidence="7">
    <location>
        <begin position="131"/>
        <end position="221"/>
    </location>
</feature>
<dbReference type="Proteomes" id="UP000015462">
    <property type="component" value="Unassembled WGS sequence"/>
</dbReference>
<feature type="chain" id="PRO_5044237939" description="peptidylprolyl isomerase" evidence="6">
    <location>
        <begin position="23"/>
        <end position="267"/>
    </location>
</feature>
<organism evidence="8 9">
    <name type="scientific">Cycloclasticus pugetii</name>
    <dbReference type="NCBI Taxonomy" id="34068"/>
    <lineage>
        <taxon>Bacteria</taxon>
        <taxon>Pseudomonadati</taxon>
        <taxon>Pseudomonadota</taxon>
        <taxon>Gammaproteobacteria</taxon>
        <taxon>Thiotrichales</taxon>
        <taxon>Piscirickettsiaceae</taxon>
        <taxon>Cycloclasticus</taxon>
    </lineage>
</organism>
<proteinExistence type="inferred from homology"/>
<evidence type="ECO:0000256" key="4">
    <source>
        <dbReference type="ARBA" id="ARBA00023110"/>
    </source>
</evidence>
<evidence type="ECO:0000256" key="1">
    <source>
        <dbReference type="ARBA" id="ARBA00000971"/>
    </source>
</evidence>
<dbReference type="InterPro" id="IPR046357">
    <property type="entry name" value="PPIase_dom_sf"/>
</dbReference>
<protein>
    <recommendedName>
        <fullName evidence="3">peptidylprolyl isomerase</fullName>
        <ecNumber evidence="3">5.2.1.8</ecNumber>
    </recommendedName>
</protein>
<dbReference type="InterPro" id="IPR023058">
    <property type="entry name" value="PPIase_PpiC_CS"/>
</dbReference>
<evidence type="ECO:0000256" key="3">
    <source>
        <dbReference type="ARBA" id="ARBA00013194"/>
    </source>
</evidence>
<evidence type="ECO:0000256" key="5">
    <source>
        <dbReference type="PROSITE-ProRule" id="PRU00278"/>
    </source>
</evidence>
<keyword evidence="5 8" id="KW-0413">Isomerase</keyword>
<dbReference type="SUPFAM" id="SSF109998">
    <property type="entry name" value="Triger factor/SurA peptide-binding domain-like"/>
    <property type="match status" value="1"/>
</dbReference>
<dbReference type="InterPro" id="IPR000297">
    <property type="entry name" value="PPIase_PpiC"/>
</dbReference>
<comment type="caution">
    <text evidence="8">The sequence shown here is derived from an EMBL/GenBank/DDBJ whole genome shotgun (WGS) entry which is preliminary data.</text>
</comment>
<evidence type="ECO:0000256" key="2">
    <source>
        <dbReference type="ARBA" id="ARBA00007656"/>
    </source>
</evidence>
<dbReference type="InterPro" id="IPR050245">
    <property type="entry name" value="PrsA_foldase"/>
</dbReference>
<keyword evidence="4 5" id="KW-0697">Rotamase</keyword>
<dbReference type="PROSITE" id="PS01096">
    <property type="entry name" value="PPIC_PPIASE_1"/>
    <property type="match status" value="1"/>
</dbReference>
<dbReference type="AlphaFoldDB" id="A0AB33Z2T7"/>
<keyword evidence="9" id="KW-1185">Reference proteome</keyword>
<dbReference type="RefSeq" id="WP_015006200.1">
    <property type="nucleotide sequence ID" value="NZ_JBLHXE010000005.1"/>
</dbReference>
<evidence type="ECO:0000259" key="7">
    <source>
        <dbReference type="PROSITE" id="PS50198"/>
    </source>
</evidence>
<dbReference type="SUPFAM" id="SSF54534">
    <property type="entry name" value="FKBP-like"/>
    <property type="match status" value="1"/>
</dbReference>